<dbReference type="GO" id="GO:0005768">
    <property type="term" value="C:endosome"/>
    <property type="evidence" value="ECO:0007669"/>
    <property type="project" value="TreeGrafter"/>
</dbReference>
<feature type="region of interest" description="Disordered" evidence="2">
    <location>
        <begin position="238"/>
        <end position="260"/>
    </location>
</feature>
<feature type="domain" description="PX" evidence="3">
    <location>
        <begin position="111"/>
        <end position="189"/>
    </location>
</feature>
<dbReference type="AlphaFoldDB" id="A0A2T9ZIJ6"/>
<dbReference type="Pfam" id="PF00787">
    <property type="entry name" value="PX"/>
    <property type="match status" value="1"/>
</dbReference>
<dbReference type="SUPFAM" id="SSF64268">
    <property type="entry name" value="PX domain"/>
    <property type="match status" value="1"/>
</dbReference>
<gene>
    <name evidence="4" type="ORF">BB560_001100</name>
</gene>
<dbReference type="PANTHER" id="PTHR47433:SF1">
    <property type="entry name" value="VACUOLAR PROTEIN SORTING-ASSOCIATED PROTEIN 17"/>
    <property type="match status" value="1"/>
</dbReference>
<dbReference type="GO" id="GO:0005829">
    <property type="term" value="C:cytosol"/>
    <property type="evidence" value="ECO:0007669"/>
    <property type="project" value="GOC"/>
</dbReference>
<feature type="compositionally biased region" description="Polar residues" evidence="2">
    <location>
        <begin position="245"/>
        <end position="260"/>
    </location>
</feature>
<accession>A0A2T9ZIJ6</accession>
<dbReference type="GO" id="GO:0030905">
    <property type="term" value="C:retromer, tubulation complex"/>
    <property type="evidence" value="ECO:0007669"/>
    <property type="project" value="TreeGrafter"/>
</dbReference>
<keyword evidence="5" id="KW-1185">Reference proteome</keyword>
<dbReference type="InterPro" id="IPR036871">
    <property type="entry name" value="PX_dom_sf"/>
</dbReference>
<dbReference type="Proteomes" id="UP000245609">
    <property type="component" value="Unassembled WGS sequence"/>
</dbReference>
<evidence type="ECO:0000256" key="1">
    <source>
        <dbReference type="SAM" id="Coils"/>
    </source>
</evidence>
<dbReference type="Gene3D" id="3.30.1520.10">
    <property type="entry name" value="Phox-like domain"/>
    <property type="match status" value="1"/>
</dbReference>
<evidence type="ECO:0000259" key="3">
    <source>
        <dbReference type="Pfam" id="PF00787"/>
    </source>
</evidence>
<dbReference type="InterPro" id="IPR001683">
    <property type="entry name" value="PX_dom"/>
</dbReference>
<evidence type="ECO:0000313" key="5">
    <source>
        <dbReference type="Proteomes" id="UP000245609"/>
    </source>
</evidence>
<dbReference type="STRING" id="133381.A0A2T9ZIJ6"/>
<protein>
    <recommendedName>
        <fullName evidence="3">PX domain-containing protein</fullName>
    </recommendedName>
</protein>
<dbReference type="InterPro" id="IPR053055">
    <property type="entry name" value="VPS17"/>
</dbReference>
<feature type="coiled-coil region" evidence="1">
    <location>
        <begin position="413"/>
        <end position="443"/>
    </location>
</feature>
<dbReference type="InterPro" id="IPR027267">
    <property type="entry name" value="AH/BAR_dom_sf"/>
</dbReference>
<comment type="caution">
    <text evidence="4">The sequence shown here is derived from an EMBL/GenBank/DDBJ whole genome shotgun (WGS) entry which is preliminary data.</text>
</comment>
<dbReference type="PANTHER" id="PTHR47433">
    <property type="entry name" value="VACUOLAR PROTEIN SORTING-ASSOCIATED PROTEIN 17"/>
    <property type="match status" value="1"/>
</dbReference>
<dbReference type="GO" id="GO:0032266">
    <property type="term" value="F:phosphatidylinositol-3-phosphate binding"/>
    <property type="evidence" value="ECO:0007669"/>
    <property type="project" value="TreeGrafter"/>
</dbReference>
<sequence length="541" mass="60677">MDSPNNTLGSIDPFAEPSQNSAEYSAVPANSSPSNNQNNIYQETRQATESVQDSLKVGSSSFVESSSANVSLTKSSSVKKKLHFVLKAVFSKSGQNRIYRFDVSTNLPEYKKRRYFNIERTQSEFEKLARHLAVSYPQCLVLSFPYFSILLDSEPEIENTIRSFVQTWLDWVSFHQILQNDYELRKFVEAPFIFNPSIILIDGIKSKFEVEYDKFANSSTGLFNNWKSKKTYKPIPKPKCIAEEPSNNTNSSQDTPGSQAIQPKYQTFDDKFEYVKYEFNVISQPLPACGDSLLRLQQKCVQAQKTFDTLSVHSAALGSVDLGKQHKLAVSLSALGKIEKSISLVLSAISSAYIPQLFYYISNLENTNNDIQRSLQNRAIIFKDYGEAKHVLERKKQAVNILRASSTIKPNVVDESLKSVEEAKNIEAELRQKAEQVDKLLSIDIRKFKVVRNGLFVQMFRSWASNQLSLDKQLLGEYKSALKQIQQASTGSFCSAKSENVGAPKLDNSIKSGSAYKERDHSASLSPNSSITPGISSIFAP</sequence>
<organism evidence="4 5">
    <name type="scientific">Smittium megazygosporum</name>
    <dbReference type="NCBI Taxonomy" id="133381"/>
    <lineage>
        <taxon>Eukaryota</taxon>
        <taxon>Fungi</taxon>
        <taxon>Fungi incertae sedis</taxon>
        <taxon>Zoopagomycota</taxon>
        <taxon>Kickxellomycotina</taxon>
        <taxon>Harpellomycetes</taxon>
        <taxon>Harpellales</taxon>
        <taxon>Legeriomycetaceae</taxon>
        <taxon>Smittium</taxon>
    </lineage>
</organism>
<keyword evidence="1" id="KW-0175">Coiled coil</keyword>
<dbReference type="EMBL" id="MBFS01000128">
    <property type="protein sequence ID" value="PVV04399.1"/>
    <property type="molecule type" value="Genomic_DNA"/>
</dbReference>
<feature type="region of interest" description="Disordered" evidence="2">
    <location>
        <begin position="1"/>
        <end position="40"/>
    </location>
</feature>
<reference evidence="4 5" key="1">
    <citation type="journal article" date="2018" name="MBio">
        <title>Comparative Genomics Reveals the Core Gene Toolbox for the Fungus-Insect Symbiosis.</title>
        <authorList>
            <person name="Wang Y."/>
            <person name="Stata M."/>
            <person name="Wang W."/>
            <person name="Stajich J.E."/>
            <person name="White M.M."/>
            <person name="Moncalvo J.M."/>
        </authorList>
    </citation>
    <scope>NUCLEOTIDE SEQUENCE [LARGE SCALE GENOMIC DNA]</scope>
    <source>
        <strain evidence="4 5">SC-DP-2</strain>
    </source>
</reference>
<evidence type="ECO:0000256" key="2">
    <source>
        <dbReference type="SAM" id="MobiDB-lite"/>
    </source>
</evidence>
<proteinExistence type="predicted"/>
<evidence type="ECO:0000313" key="4">
    <source>
        <dbReference type="EMBL" id="PVV04399.1"/>
    </source>
</evidence>
<dbReference type="GO" id="GO:0042147">
    <property type="term" value="P:retrograde transport, endosome to Golgi"/>
    <property type="evidence" value="ECO:0007669"/>
    <property type="project" value="TreeGrafter"/>
</dbReference>
<dbReference type="Gene3D" id="1.20.1270.60">
    <property type="entry name" value="Arfaptin homology (AH) domain/BAR domain"/>
    <property type="match status" value="1"/>
</dbReference>
<feature type="compositionally biased region" description="Polar residues" evidence="2">
    <location>
        <begin position="523"/>
        <end position="535"/>
    </location>
</feature>
<dbReference type="GO" id="GO:0006886">
    <property type="term" value="P:intracellular protein transport"/>
    <property type="evidence" value="ECO:0007669"/>
    <property type="project" value="TreeGrafter"/>
</dbReference>
<feature type="region of interest" description="Disordered" evidence="2">
    <location>
        <begin position="505"/>
        <end position="541"/>
    </location>
</feature>
<dbReference type="OrthoDB" id="9976382at2759"/>
<name>A0A2T9ZIJ6_9FUNG</name>
<feature type="compositionally biased region" description="Low complexity" evidence="2">
    <location>
        <begin position="25"/>
        <end position="39"/>
    </location>
</feature>